<dbReference type="AlphaFoldDB" id="A0A7C2Z1T6"/>
<dbReference type="EMBL" id="DSFP01000028">
    <property type="protein sequence ID" value="HEW45529.1"/>
    <property type="molecule type" value="Genomic_DNA"/>
</dbReference>
<comment type="similarity">
    <text evidence="1">Belongs to the short-chain fatty acyl-CoA assimilation regulator (ScfR) family.</text>
</comment>
<dbReference type="PANTHER" id="PTHR43236">
    <property type="entry name" value="ANTITOXIN HIGA1"/>
    <property type="match status" value="1"/>
</dbReference>
<accession>A0A7C2Z1T6</accession>
<evidence type="ECO:0000256" key="1">
    <source>
        <dbReference type="ARBA" id="ARBA00007227"/>
    </source>
</evidence>
<comment type="caution">
    <text evidence="3">The sequence shown here is derived from an EMBL/GenBank/DDBJ whole genome shotgun (WGS) entry which is preliminary data.</text>
</comment>
<dbReference type="SMART" id="SM00530">
    <property type="entry name" value="HTH_XRE"/>
    <property type="match status" value="1"/>
</dbReference>
<feature type="domain" description="HTH cro/C1-type" evidence="2">
    <location>
        <begin position="14"/>
        <end position="68"/>
    </location>
</feature>
<dbReference type="InterPro" id="IPR052345">
    <property type="entry name" value="Rad_response_metalloprotease"/>
</dbReference>
<dbReference type="PANTHER" id="PTHR43236:SF2">
    <property type="entry name" value="BLL0069 PROTEIN"/>
    <property type="match status" value="1"/>
</dbReference>
<dbReference type="InterPro" id="IPR010982">
    <property type="entry name" value="Lambda_DNA-bd_dom_sf"/>
</dbReference>
<sequence>MGRSFVVDINPEIIKWARESAGWSLEEISKKLKLSEKEYKEIESGKKKPTFKQLELMAKYFKRPVAVFFLPEPPKEKPITTAFRVLPKSEKVFSKELRLAIRKAQYLQSISRELMEDLGIDPKGEVEKRNLQEDPIKVAQEERKKTGISIEEQTKWGDPHTAFKIWRSVIESKNVFVFQFGFPVEDARGFCLLDEEPPVIVINSKDDIRARIFTLFHEYAHVILGISEIYSEEMNDSDIENWCNAFAGEFLVPKRALEKDKDFLSFLNSKKLELELIEKLSNKFKVSKKAILTRLKTLNLIEEDEYRKALAKLEKSLPTRKEYYLLPERRCIQEKGEKFISLVLKSKEKGVITMHDAIEYLDIKLKYLEKLLDLVAT</sequence>
<dbReference type="Gene3D" id="1.10.260.40">
    <property type="entry name" value="lambda repressor-like DNA-binding domains"/>
    <property type="match status" value="1"/>
</dbReference>
<dbReference type="InterPro" id="IPR001387">
    <property type="entry name" value="Cro/C1-type_HTH"/>
</dbReference>
<organism evidence="3">
    <name type="scientific">Hydrogenobacter sp</name>
    <dbReference type="NCBI Taxonomy" id="2152829"/>
    <lineage>
        <taxon>Bacteria</taxon>
        <taxon>Pseudomonadati</taxon>
        <taxon>Aquificota</taxon>
        <taxon>Aquificia</taxon>
        <taxon>Aquificales</taxon>
        <taxon>Aquificaceae</taxon>
        <taxon>Hydrogenobacter</taxon>
    </lineage>
</organism>
<dbReference type="PROSITE" id="PS50943">
    <property type="entry name" value="HTH_CROC1"/>
    <property type="match status" value="1"/>
</dbReference>
<dbReference type="Pfam" id="PF06114">
    <property type="entry name" value="Peptidase_M78"/>
    <property type="match status" value="1"/>
</dbReference>
<name>A0A7C2Z1T6_9AQUI</name>
<dbReference type="SUPFAM" id="SSF47413">
    <property type="entry name" value="lambda repressor-like DNA-binding domains"/>
    <property type="match status" value="1"/>
</dbReference>
<dbReference type="Pfam" id="PF01381">
    <property type="entry name" value="HTH_3"/>
    <property type="match status" value="1"/>
</dbReference>
<dbReference type="GO" id="GO:0003677">
    <property type="term" value="F:DNA binding"/>
    <property type="evidence" value="ECO:0007669"/>
    <property type="project" value="InterPro"/>
</dbReference>
<dbReference type="Gene3D" id="1.10.10.2910">
    <property type="match status" value="1"/>
</dbReference>
<protein>
    <submittedName>
        <fullName evidence="3">ImmA/IrrE family metallo-endopeptidase</fullName>
    </submittedName>
</protein>
<gene>
    <name evidence="3" type="ORF">ENO47_02500</name>
</gene>
<proteinExistence type="inferred from homology"/>
<reference evidence="3" key="1">
    <citation type="journal article" date="2020" name="mSystems">
        <title>Genome- and Community-Level Interaction Insights into Carbon Utilization and Element Cycling Functions of Hydrothermarchaeota in Hydrothermal Sediment.</title>
        <authorList>
            <person name="Zhou Z."/>
            <person name="Liu Y."/>
            <person name="Xu W."/>
            <person name="Pan J."/>
            <person name="Luo Z.H."/>
            <person name="Li M."/>
        </authorList>
    </citation>
    <scope>NUCLEOTIDE SEQUENCE [LARGE SCALE GENOMIC DNA]</scope>
    <source>
        <strain evidence="3">SpSt-132</strain>
    </source>
</reference>
<dbReference type="InterPro" id="IPR010359">
    <property type="entry name" value="IrrE_HExxH"/>
</dbReference>
<dbReference type="CDD" id="cd00093">
    <property type="entry name" value="HTH_XRE"/>
    <property type="match status" value="1"/>
</dbReference>
<evidence type="ECO:0000313" key="3">
    <source>
        <dbReference type="EMBL" id="HEW45529.1"/>
    </source>
</evidence>
<evidence type="ECO:0000259" key="2">
    <source>
        <dbReference type="PROSITE" id="PS50943"/>
    </source>
</evidence>